<reference evidence="2" key="1">
    <citation type="submission" date="2023-04" db="EMBL/GenBank/DDBJ databases">
        <title>Black Yeasts Isolated from many extreme environments.</title>
        <authorList>
            <person name="Coleine C."/>
            <person name="Stajich J.E."/>
            <person name="Selbmann L."/>
        </authorList>
    </citation>
    <scope>NUCLEOTIDE SEQUENCE</scope>
    <source>
        <strain evidence="2">CCFEE 5312</strain>
    </source>
</reference>
<proteinExistence type="predicted"/>
<accession>A0AAJ0G9J2</accession>
<evidence type="ECO:0000313" key="2">
    <source>
        <dbReference type="EMBL" id="KAK3053446.1"/>
    </source>
</evidence>
<dbReference type="AlphaFoldDB" id="A0AAJ0G9J2"/>
<name>A0AAJ0G9J2_9PEZI</name>
<feature type="region of interest" description="Disordered" evidence="1">
    <location>
        <begin position="1"/>
        <end position="55"/>
    </location>
</feature>
<feature type="compositionally biased region" description="Polar residues" evidence="1">
    <location>
        <begin position="1"/>
        <end position="26"/>
    </location>
</feature>
<organism evidence="2 3">
    <name type="scientific">Extremus antarcticus</name>
    <dbReference type="NCBI Taxonomy" id="702011"/>
    <lineage>
        <taxon>Eukaryota</taxon>
        <taxon>Fungi</taxon>
        <taxon>Dikarya</taxon>
        <taxon>Ascomycota</taxon>
        <taxon>Pezizomycotina</taxon>
        <taxon>Dothideomycetes</taxon>
        <taxon>Dothideomycetidae</taxon>
        <taxon>Mycosphaerellales</taxon>
        <taxon>Extremaceae</taxon>
        <taxon>Extremus</taxon>
    </lineage>
</organism>
<protein>
    <submittedName>
        <fullName evidence="2">Uncharacterized protein</fullName>
    </submittedName>
</protein>
<comment type="caution">
    <text evidence="2">The sequence shown here is derived from an EMBL/GenBank/DDBJ whole genome shotgun (WGS) entry which is preliminary data.</text>
</comment>
<keyword evidence="3" id="KW-1185">Reference proteome</keyword>
<gene>
    <name evidence="2" type="ORF">LTR09_005615</name>
</gene>
<dbReference type="Proteomes" id="UP001271007">
    <property type="component" value="Unassembled WGS sequence"/>
</dbReference>
<evidence type="ECO:0000256" key="1">
    <source>
        <dbReference type="SAM" id="MobiDB-lite"/>
    </source>
</evidence>
<sequence>MAESTTDGPSMAASIQATSTDSTTSVGGPDEVSDLSEGEPVTSDGSTVPDETSAPLSLYTCSTTSELKQFVNNRGLHDPYPGTIGSRNLYLQIRVYVYNELLIHTTDNKDDDYPLTKLYPEILQTCRLIHKEANDILYNENTFSASFEKDAQRGRDDLYRMVQVHHDQVQGRWGGLKKYSRIGPDAMNDFPDFLRRISKLRLTLRCCGLHSTGRDGFREVYYIHALVSSLMESHRLESLHIALDLPERTSRDEFSLVLDPFTRLRDIESFTLSGGPYPEMEDELHLLTLSVELEADPRDCEECDGMDCQCDVCECHKQDGGCDCYGCDCWSCDCGRCPCGDPPTPEFMKEIEHLREYLGGYWDNMPSEAWREEEFVSRLPLLRGYFRRVPNEELSDLVKDLLARCDQLKSYTEEDERIANESHWV</sequence>
<evidence type="ECO:0000313" key="3">
    <source>
        <dbReference type="Proteomes" id="UP001271007"/>
    </source>
</evidence>
<dbReference type="EMBL" id="JAWDJX010000016">
    <property type="protein sequence ID" value="KAK3053446.1"/>
    <property type="molecule type" value="Genomic_DNA"/>
</dbReference>